<dbReference type="SUPFAM" id="SSF53067">
    <property type="entry name" value="Actin-like ATPase domain"/>
    <property type="match status" value="2"/>
</dbReference>
<dbReference type="AlphaFoldDB" id="A0A844AT56"/>
<proteinExistence type="predicted"/>
<dbReference type="InterPro" id="IPR013126">
    <property type="entry name" value="Hsp_70_fam"/>
</dbReference>
<dbReference type="PANTHER" id="PTHR42749">
    <property type="entry name" value="CELL SHAPE-DETERMINING PROTEIN MREB"/>
    <property type="match status" value="1"/>
</dbReference>
<reference evidence="3 4" key="1">
    <citation type="submission" date="2019-10" db="EMBL/GenBank/DDBJ databases">
        <title>Epibacterium sp. nov., isolated from seawater.</title>
        <authorList>
            <person name="Zhang X."/>
            <person name="Li N."/>
        </authorList>
    </citation>
    <scope>NUCLEOTIDE SEQUENCE [LARGE SCALE GENOMIC DNA]</scope>
    <source>
        <strain evidence="3 4">SM1969</strain>
    </source>
</reference>
<name>A0A844AT56_9RHOB</name>
<dbReference type="GO" id="GO:0005524">
    <property type="term" value="F:ATP binding"/>
    <property type="evidence" value="ECO:0007669"/>
    <property type="project" value="UniProtKB-KW"/>
</dbReference>
<protein>
    <submittedName>
        <fullName evidence="3">Hsp70 family protein</fullName>
    </submittedName>
</protein>
<keyword evidence="4" id="KW-1185">Reference proteome</keyword>
<accession>A0A844AT56</accession>
<evidence type="ECO:0000256" key="2">
    <source>
        <dbReference type="ARBA" id="ARBA00022840"/>
    </source>
</evidence>
<dbReference type="Gene3D" id="3.90.640.10">
    <property type="entry name" value="Actin, Chain A, domain 4"/>
    <property type="match status" value="2"/>
</dbReference>
<comment type="caution">
    <text evidence="3">The sequence shown here is derived from an EMBL/GenBank/DDBJ whole genome shotgun (WGS) entry which is preliminary data.</text>
</comment>
<sequence>MAQATLGIDFGTSNTAAGIAAADRPWLIELEPGETTLPTAVFFEVSPARMRIGRSATRGLIQGDEGRFMRALKSLLGTPLLHEQRRLGGERLAFSTIIARFLAELKTRAEAQTRMTFTHALSGRPVHFHSADPARDAQAEKDLRACYLEAGFEDVTFMYEPEAALRASPPKAGVGLVVDIGGGTSDFTAFVQEDGCAPRILASHGVRLGGTDFDRQISLDHVMPLLGRGSEIRNSMGGGTLPAPQRLFNDLATWQMIPFLYTRETRRKAEDLLQHAVEPDKLARLVATLEDETGHELAFATEAGKIQANSQQDARIDLKVLERGLSAPLEDMQHCLAPPVASIQACARETLAQAEIDPAAVNRLVLVGGSSLLGAVQQSLQALCPDAEVETQNAMTAVADGLALSAQAAFG</sequence>
<dbReference type="GO" id="GO:0140662">
    <property type="term" value="F:ATP-dependent protein folding chaperone"/>
    <property type="evidence" value="ECO:0007669"/>
    <property type="project" value="InterPro"/>
</dbReference>
<evidence type="ECO:0000256" key="1">
    <source>
        <dbReference type="ARBA" id="ARBA00022741"/>
    </source>
</evidence>
<dbReference type="EMBL" id="WIXK01000013">
    <property type="protein sequence ID" value="MQY44313.1"/>
    <property type="molecule type" value="Genomic_DNA"/>
</dbReference>
<dbReference type="Proteomes" id="UP000436694">
    <property type="component" value="Unassembled WGS sequence"/>
</dbReference>
<keyword evidence="1" id="KW-0547">Nucleotide-binding</keyword>
<dbReference type="RefSeq" id="WP_153549202.1">
    <property type="nucleotide sequence ID" value="NZ_WIXK01000013.1"/>
</dbReference>
<dbReference type="PANTHER" id="PTHR42749:SF1">
    <property type="entry name" value="CELL SHAPE-DETERMINING PROTEIN MREB"/>
    <property type="match status" value="1"/>
</dbReference>
<evidence type="ECO:0000313" key="4">
    <source>
        <dbReference type="Proteomes" id="UP000436694"/>
    </source>
</evidence>
<organism evidence="3 4">
    <name type="scientific">Tritonibacter aquimaris</name>
    <dbReference type="NCBI Taxonomy" id="2663379"/>
    <lineage>
        <taxon>Bacteria</taxon>
        <taxon>Pseudomonadati</taxon>
        <taxon>Pseudomonadota</taxon>
        <taxon>Alphaproteobacteria</taxon>
        <taxon>Rhodobacterales</taxon>
        <taxon>Paracoccaceae</taxon>
        <taxon>Tritonibacter</taxon>
    </lineage>
</organism>
<evidence type="ECO:0000313" key="3">
    <source>
        <dbReference type="EMBL" id="MQY44313.1"/>
    </source>
</evidence>
<dbReference type="PRINTS" id="PR00301">
    <property type="entry name" value="HEATSHOCK70"/>
</dbReference>
<gene>
    <name evidence="3" type="ORF">GG681_16825</name>
</gene>
<dbReference type="InterPro" id="IPR043129">
    <property type="entry name" value="ATPase_NBD"/>
</dbReference>
<dbReference type="Gene3D" id="3.30.420.40">
    <property type="match status" value="3"/>
</dbReference>
<dbReference type="Pfam" id="PF00012">
    <property type="entry name" value="HSP70"/>
    <property type="match status" value="2"/>
</dbReference>
<keyword evidence="2" id="KW-0067">ATP-binding</keyword>